<proteinExistence type="predicted"/>
<dbReference type="PROSITE" id="PS50943">
    <property type="entry name" value="HTH_CROC1"/>
    <property type="match status" value="1"/>
</dbReference>
<dbReference type="RefSeq" id="WP_198101906.1">
    <property type="nucleotide sequence ID" value="NZ_JAEDAL010000011.1"/>
</dbReference>
<dbReference type="Proteomes" id="UP000620139">
    <property type="component" value="Unassembled WGS sequence"/>
</dbReference>
<dbReference type="AlphaFoldDB" id="A0A931IYM8"/>
<evidence type="ECO:0000313" key="2">
    <source>
        <dbReference type="EMBL" id="MBH9554292.1"/>
    </source>
</evidence>
<evidence type="ECO:0000313" key="3">
    <source>
        <dbReference type="Proteomes" id="UP000620139"/>
    </source>
</evidence>
<organism evidence="2 3">
    <name type="scientific">Inhella gelatinilytica</name>
    <dbReference type="NCBI Taxonomy" id="2795030"/>
    <lineage>
        <taxon>Bacteria</taxon>
        <taxon>Pseudomonadati</taxon>
        <taxon>Pseudomonadota</taxon>
        <taxon>Betaproteobacteria</taxon>
        <taxon>Burkholderiales</taxon>
        <taxon>Sphaerotilaceae</taxon>
        <taxon>Inhella</taxon>
    </lineage>
</organism>
<dbReference type="GO" id="GO:0003677">
    <property type="term" value="F:DNA binding"/>
    <property type="evidence" value="ECO:0007669"/>
    <property type="project" value="InterPro"/>
</dbReference>
<evidence type="ECO:0000259" key="1">
    <source>
        <dbReference type="PROSITE" id="PS50943"/>
    </source>
</evidence>
<keyword evidence="3" id="KW-1185">Reference proteome</keyword>
<reference evidence="2" key="1">
    <citation type="submission" date="2020-12" db="EMBL/GenBank/DDBJ databases">
        <title>The genome sequence of Inhella sp. 4Y17.</title>
        <authorList>
            <person name="Liu Y."/>
        </authorList>
    </citation>
    <scope>NUCLEOTIDE SEQUENCE</scope>
    <source>
        <strain evidence="2">4Y10</strain>
    </source>
</reference>
<dbReference type="CDD" id="cd00093">
    <property type="entry name" value="HTH_XRE"/>
    <property type="match status" value="1"/>
</dbReference>
<sequence>MTPSPDHPLLTAAQLGQWLRAARKQRGLTQAELGARLGLSQNRVSHLESHADELSAKQLLTWCAVVGLELSLRERVAPPPEW</sequence>
<accession>A0A931IYM8</accession>
<dbReference type="SUPFAM" id="SSF47413">
    <property type="entry name" value="lambda repressor-like DNA-binding domains"/>
    <property type="match status" value="1"/>
</dbReference>
<dbReference type="Pfam" id="PF01381">
    <property type="entry name" value="HTH_3"/>
    <property type="match status" value="1"/>
</dbReference>
<dbReference type="Gene3D" id="1.10.260.40">
    <property type="entry name" value="lambda repressor-like DNA-binding domains"/>
    <property type="match status" value="1"/>
</dbReference>
<protein>
    <submittedName>
        <fullName evidence="2">Helix-turn-helix transcriptional regulator</fullName>
    </submittedName>
</protein>
<dbReference type="SMART" id="SM00530">
    <property type="entry name" value="HTH_XRE"/>
    <property type="match status" value="1"/>
</dbReference>
<dbReference type="EMBL" id="JAEDAL010000011">
    <property type="protein sequence ID" value="MBH9554292.1"/>
    <property type="molecule type" value="Genomic_DNA"/>
</dbReference>
<dbReference type="InterPro" id="IPR001387">
    <property type="entry name" value="Cro/C1-type_HTH"/>
</dbReference>
<dbReference type="InterPro" id="IPR010982">
    <property type="entry name" value="Lambda_DNA-bd_dom_sf"/>
</dbReference>
<feature type="domain" description="HTH cro/C1-type" evidence="1">
    <location>
        <begin position="19"/>
        <end position="49"/>
    </location>
</feature>
<comment type="caution">
    <text evidence="2">The sequence shown here is derived from an EMBL/GenBank/DDBJ whole genome shotgun (WGS) entry which is preliminary data.</text>
</comment>
<gene>
    <name evidence="2" type="ORF">I7X43_15730</name>
</gene>
<name>A0A931IYM8_9BURK</name>